<keyword evidence="3 5" id="KW-0479">Metal-binding</keyword>
<dbReference type="Pfam" id="PF00067">
    <property type="entry name" value="p450"/>
    <property type="match status" value="1"/>
</dbReference>
<evidence type="ECO:0000256" key="2">
    <source>
        <dbReference type="ARBA" id="ARBA00010617"/>
    </source>
</evidence>
<dbReference type="InterPro" id="IPR017972">
    <property type="entry name" value="Cyt_P450_CS"/>
</dbReference>
<dbReference type="InterPro" id="IPR050121">
    <property type="entry name" value="Cytochrome_P450_monoxygenase"/>
</dbReference>
<evidence type="ECO:0000256" key="5">
    <source>
        <dbReference type="PIRSR" id="PIRSR602401-1"/>
    </source>
</evidence>
<evidence type="ECO:0000313" key="8">
    <source>
        <dbReference type="EMBL" id="EAT86628.1"/>
    </source>
</evidence>
<protein>
    <recommendedName>
        <fullName evidence="10">Cytochrome P450</fullName>
    </recommendedName>
</protein>
<dbReference type="InterPro" id="IPR001128">
    <property type="entry name" value="Cyt_P450"/>
</dbReference>
<keyword evidence="6" id="KW-0560">Oxidoreductase</keyword>
<keyword evidence="6" id="KW-0503">Monooxygenase</keyword>
<dbReference type="STRING" id="321614.Q0URQ0"/>
<dbReference type="PRINTS" id="PR00463">
    <property type="entry name" value="EP450I"/>
</dbReference>
<dbReference type="KEGG" id="pno:SNOG_05564"/>
<evidence type="ECO:0000256" key="4">
    <source>
        <dbReference type="ARBA" id="ARBA00023004"/>
    </source>
</evidence>
<dbReference type="InterPro" id="IPR036396">
    <property type="entry name" value="Cyt_P450_sf"/>
</dbReference>
<feature type="transmembrane region" description="Helical" evidence="7">
    <location>
        <begin position="12"/>
        <end position="31"/>
    </location>
</feature>
<comment type="cofactor">
    <cofactor evidence="1 5">
        <name>heme</name>
        <dbReference type="ChEBI" id="CHEBI:30413"/>
    </cofactor>
</comment>
<dbReference type="PANTHER" id="PTHR24305:SF232">
    <property type="entry name" value="P450, PUTATIVE (EUROFUNG)-RELATED"/>
    <property type="match status" value="1"/>
</dbReference>
<dbReference type="InterPro" id="IPR002401">
    <property type="entry name" value="Cyt_P450_E_grp-I"/>
</dbReference>
<name>Q0URQ0_PHANO</name>
<dbReference type="PROSITE" id="PS00086">
    <property type="entry name" value="CYTOCHROME_P450"/>
    <property type="match status" value="1"/>
</dbReference>
<dbReference type="InParanoid" id="Q0URQ0"/>
<keyword evidence="5 6" id="KW-0349">Heme</keyword>
<dbReference type="PANTHER" id="PTHR24305">
    <property type="entry name" value="CYTOCHROME P450"/>
    <property type="match status" value="1"/>
</dbReference>
<keyword evidence="7" id="KW-0812">Transmembrane</keyword>
<evidence type="ECO:0000256" key="1">
    <source>
        <dbReference type="ARBA" id="ARBA00001971"/>
    </source>
</evidence>
<evidence type="ECO:0000256" key="7">
    <source>
        <dbReference type="SAM" id="Phobius"/>
    </source>
</evidence>
<evidence type="ECO:0008006" key="10">
    <source>
        <dbReference type="Google" id="ProtNLM"/>
    </source>
</evidence>
<dbReference type="HOGENOM" id="CLU_001570_14_0_1"/>
<dbReference type="GO" id="GO:0004497">
    <property type="term" value="F:monooxygenase activity"/>
    <property type="evidence" value="ECO:0007669"/>
    <property type="project" value="UniProtKB-KW"/>
</dbReference>
<evidence type="ECO:0000313" key="9">
    <source>
        <dbReference type="Proteomes" id="UP000001055"/>
    </source>
</evidence>
<dbReference type="EMBL" id="CH445332">
    <property type="protein sequence ID" value="EAT86628.1"/>
    <property type="molecule type" value="Genomic_DNA"/>
</dbReference>
<keyword evidence="7" id="KW-1133">Transmembrane helix</keyword>
<dbReference type="GeneID" id="5972846"/>
<dbReference type="Proteomes" id="UP000001055">
    <property type="component" value="Unassembled WGS sequence"/>
</dbReference>
<sequence length="476" mass="54536">MLTNIFTSTLSQFLPLAFVFSVFIYLAHNYYNRELNKYPGPLSDFYPVQMATSKEGKKLPTLFSTQSEEYHSQLKRSVNSVFSMSAQMQYEPIFDSVNDVFLQQTQERFSNTGKYCDFYQWLQFYTFDVIGELVYSRRHGFLESNHDIEGIVKGNSALFDYAAVVGQIPVLDKLWKKNPIKLLAARYGLIDSSYAVASFANARLAERHPSGTVFSKEDLAWQRNDTNTPQDFLSKFIQAKHDRPDFFNDQLVVTMCVSMAFAGSEPAAVSMSGVFGSLLRNHRCLEKVYQELDHKALQGHFKDNATGTVTWQESQGLPYLDACIKEAFRLHPAPGLPFERVVPPEGAMIDGEYIKGGTIVGCNAWVIHRRAEIFGDKLDNYVPERWLVDPSKDREAEIARIKEMDYYIMSFGKGPRVCLGKHIGMMEVYKLIPAVLRRFELELEEGSREARFRNGWFVRPLELKVKFVDRKLVKPA</sequence>
<dbReference type="eggNOG" id="KOG0159">
    <property type="taxonomic scope" value="Eukaryota"/>
</dbReference>
<reference evidence="9" key="1">
    <citation type="journal article" date="2007" name="Plant Cell">
        <title>Dothideomycete-plant interactions illuminated by genome sequencing and EST analysis of the wheat pathogen Stagonospora nodorum.</title>
        <authorList>
            <person name="Hane J.K."/>
            <person name="Lowe R.G."/>
            <person name="Solomon P.S."/>
            <person name="Tan K.C."/>
            <person name="Schoch C.L."/>
            <person name="Spatafora J.W."/>
            <person name="Crous P.W."/>
            <person name="Kodira C."/>
            <person name="Birren B.W."/>
            <person name="Galagan J.E."/>
            <person name="Torriani S.F."/>
            <person name="McDonald B.A."/>
            <person name="Oliver R.P."/>
        </authorList>
    </citation>
    <scope>NUCLEOTIDE SEQUENCE [LARGE SCALE GENOMIC DNA]</scope>
    <source>
        <strain evidence="9">SN15 / ATCC MYA-4574 / FGSC 10173</strain>
    </source>
</reference>
<dbReference type="OMA" id="PPIWKYL"/>
<proteinExistence type="inferred from homology"/>
<dbReference type="VEuPathDB" id="FungiDB:JI435_055640"/>
<dbReference type="Gene3D" id="1.10.630.10">
    <property type="entry name" value="Cytochrome P450"/>
    <property type="match status" value="1"/>
</dbReference>
<organism evidence="8 9">
    <name type="scientific">Phaeosphaeria nodorum (strain SN15 / ATCC MYA-4574 / FGSC 10173)</name>
    <name type="common">Glume blotch fungus</name>
    <name type="synonym">Parastagonospora nodorum</name>
    <dbReference type="NCBI Taxonomy" id="321614"/>
    <lineage>
        <taxon>Eukaryota</taxon>
        <taxon>Fungi</taxon>
        <taxon>Dikarya</taxon>
        <taxon>Ascomycota</taxon>
        <taxon>Pezizomycotina</taxon>
        <taxon>Dothideomycetes</taxon>
        <taxon>Pleosporomycetidae</taxon>
        <taxon>Pleosporales</taxon>
        <taxon>Pleosporineae</taxon>
        <taxon>Phaeosphaeriaceae</taxon>
        <taxon>Parastagonospora</taxon>
    </lineage>
</organism>
<dbReference type="SUPFAM" id="SSF48264">
    <property type="entry name" value="Cytochrome P450"/>
    <property type="match status" value="1"/>
</dbReference>
<comment type="similarity">
    <text evidence="2 6">Belongs to the cytochrome P450 family.</text>
</comment>
<dbReference type="GO" id="GO:0016705">
    <property type="term" value="F:oxidoreductase activity, acting on paired donors, with incorporation or reduction of molecular oxygen"/>
    <property type="evidence" value="ECO:0007669"/>
    <property type="project" value="InterPro"/>
</dbReference>
<dbReference type="PRINTS" id="PR00385">
    <property type="entry name" value="P450"/>
</dbReference>
<dbReference type="GO" id="GO:0020037">
    <property type="term" value="F:heme binding"/>
    <property type="evidence" value="ECO:0007669"/>
    <property type="project" value="InterPro"/>
</dbReference>
<dbReference type="AlphaFoldDB" id="Q0URQ0"/>
<dbReference type="RefSeq" id="XP_001795969.1">
    <property type="nucleotide sequence ID" value="XM_001795917.1"/>
</dbReference>
<accession>Q0URQ0</accession>
<gene>
    <name evidence="8" type="ORF">SNOG_05564</name>
</gene>
<keyword evidence="4 5" id="KW-0408">Iron</keyword>
<dbReference type="GO" id="GO:0005506">
    <property type="term" value="F:iron ion binding"/>
    <property type="evidence" value="ECO:0007669"/>
    <property type="project" value="InterPro"/>
</dbReference>
<dbReference type="CDD" id="cd11060">
    <property type="entry name" value="CYP57A1-like"/>
    <property type="match status" value="1"/>
</dbReference>
<evidence type="ECO:0000256" key="3">
    <source>
        <dbReference type="ARBA" id="ARBA00022723"/>
    </source>
</evidence>
<keyword evidence="7" id="KW-0472">Membrane</keyword>
<evidence type="ECO:0000256" key="6">
    <source>
        <dbReference type="RuleBase" id="RU000461"/>
    </source>
</evidence>
<feature type="binding site" description="axial binding residue" evidence="5">
    <location>
        <position position="418"/>
    </location>
    <ligand>
        <name>heme</name>
        <dbReference type="ChEBI" id="CHEBI:30413"/>
    </ligand>
    <ligandPart>
        <name>Fe</name>
        <dbReference type="ChEBI" id="CHEBI:18248"/>
    </ligandPart>
</feature>